<reference evidence="2 3" key="1">
    <citation type="submission" date="2019-09" db="EMBL/GenBank/DDBJ databases">
        <title>Draft genome of the ectomycorrhizal ascomycete Sphaerosporella brunnea.</title>
        <authorList>
            <consortium name="DOE Joint Genome Institute"/>
            <person name="Benucci G.M."/>
            <person name="Marozzi G."/>
            <person name="Antonielli L."/>
            <person name="Sanchez S."/>
            <person name="Marco P."/>
            <person name="Wang X."/>
            <person name="Falini L.B."/>
            <person name="Barry K."/>
            <person name="Haridas S."/>
            <person name="Lipzen A."/>
            <person name="Labutti K."/>
            <person name="Grigoriev I.V."/>
            <person name="Murat C."/>
            <person name="Martin F."/>
            <person name="Albertini E."/>
            <person name="Donnini D."/>
            <person name="Bonito G."/>
        </authorList>
    </citation>
    <scope>NUCLEOTIDE SEQUENCE [LARGE SCALE GENOMIC DNA]</scope>
    <source>
        <strain evidence="2 3">Sb_GMNB300</strain>
    </source>
</reference>
<feature type="region of interest" description="Disordered" evidence="1">
    <location>
        <begin position="42"/>
        <end position="79"/>
    </location>
</feature>
<name>A0A5J5F1M8_9PEZI</name>
<evidence type="ECO:0000256" key="1">
    <source>
        <dbReference type="SAM" id="MobiDB-lite"/>
    </source>
</evidence>
<dbReference type="AlphaFoldDB" id="A0A5J5F1M8"/>
<dbReference type="Proteomes" id="UP000326924">
    <property type="component" value="Unassembled WGS sequence"/>
</dbReference>
<keyword evidence="3" id="KW-1185">Reference proteome</keyword>
<feature type="compositionally biased region" description="Basic residues" evidence="1">
    <location>
        <begin position="168"/>
        <end position="178"/>
    </location>
</feature>
<evidence type="ECO:0000313" key="3">
    <source>
        <dbReference type="Proteomes" id="UP000326924"/>
    </source>
</evidence>
<comment type="caution">
    <text evidence="2">The sequence shown here is derived from an EMBL/GenBank/DDBJ whole genome shotgun (WGS) entry which is preliminary data.</text>
</comment>
<sequence>MCCVSERSMGRVDSDDHGLPEDSIEQSATAAETAATTALIHIGSDRLSRRPTEKKKKPRSSCCCHRTARDDSKQRSNRNKRINVTAAHGSSNVTLTIKHGCSAASVLFISFRCFECEAALALPFPCIVPSAGFPLSPQSRLRPSPSPTAQTSCPPAAWNRERAGPYTGKKKTKKKKSSPRPDRSPFLHLSGRQFFTSLPCARPRWLASANPFPGSAKVLALPVAIRRDLLLPYYHRHHHTPHPP</sequence>
<accession>A0A5J5F1M8</accession>
<dbReference type="InParanoid" id="A0A5J5F1M8"/>
<feature type="region of interest" description="Disordered" evidence="1">
    <location>
        <begin position="1"/>
        <end position="21"/>
    </location>
</feature>
<evidence type="ECO:0000313" key="2">
    <source>
        <dbReference type="EMBL" id="KAA8909534.1"/>
    </source>
</evidence>
<feature type="compositionally biased region" description="Basic and acidic residues" evidence="1">
    <location>
        <begin position="8"/>
        <end position="20"/>
    </location>
</feature>
<dbReference type="EMBL" id="VXIS01000056">
    <property type="protein sequence ID" value="KAA8909534.1"/>
    <property type="molecule type" value="Genomic_DNA"/>
</dbReference>
<protein>
    <submittedName>
        <fullName evidence="2">Uncharacterized protein</fullName>
    </submittedName>
</protein>
<gene>
    <name evidence="2" type="ORF">FN846DRAFT_604815</name>
</gene>
<feature type="region of interest" description="Disordered" evidence="1">
    <location>
        <begin position="138"/>
        <end position="187"/>
    </location>
</feature>
<proteinExistence type="predicted"/>
<organism evidence="2 3">
    <name type="scientific">Sphaerosporella brunnea</name>
    <dbReference type="NCBI Taxonomy" id="1250544"/>
    <lineage>
        <taxon>Eukaryota</taxon>
        <taxon>Fungi</taxon>
        <taxon>Dikarya</taxon>
        <taxon>Ascomycota</taxon>
        <taxon>Pezizomycotina</taxon>
        <taxon>Pezizomycetes</taxon>
        <taxon>Pezizales</taxon>
        <taxon>Pyronemataceae</taxon>
        <taxon>Sphaerosporella</taxon>
    </lineage>
</organism>